<keyword evidence="2" id="KW-0813">Transport</keyword>
<evidence type="ECO:0000256" key="3">
    <source>
        <dbReference type="ARBA" id="ARBA00022692"/>
    </source>
</evidence>
<dbReference type="RefSeq" id="WP_067534598.1">
    <property type="nucleotide sequence ID" value="NZ_AP025567.1"/>
</dbReference>
<dbReference type="Gene3D" id="1.10.3860.10">
    <property type="entry name" value="Sodium:dicarboxylate symporter"/>
    <property type="match status" value="1"/>
</dbReference>
<dbReference type="Proteomes" id="UP000284841">
    <property type="component" value="Unassembled WGS sequence"/>
</dbReference>
<feature type="transmembrane region" description="Helical" evidence="6">
    <location>
        <begin position="12"/>
        <end position="27"/>
    </location>
</feature>
<feature type="transmembrane region" description="Helical" evidence="6">
    <location>
        <begin position="39"/>
        <end position="59"/>
    </location>
</feature>
<feature type="transmembrane region" description="Helical" evidence="6">
    <location>
        <begin position="306"/>
        <end position="326"/>
    </location>
</feature>
<evidence type="ECO:0000256" key="4">
    <source>
        <dbReference type="ARBA" id="ARBA00022989"/>
    </source>
</evidence>
<dbReference type="InterPro" id="IPR001991">
    <property type="entry name" value="Na-dicarboxylate_symporter"/>
</dbReference>
<feature type="transmembrane region" description="Helical" evidence="6">
    <location>
        <begin position="275"/>
        <end position="294"/>
    </location>
</feature>
<evidence type="ECO:0000256" key="6">
    <source>
        <dbReference type="SAM" id="Phobius"/>
    </source>
</evidence>
<evidence type="ECO:0000256" key="2">
    <source>
        <dbReference type="ARBA" id="ARBA00022448"/>
    </source>
</evidence>
<organism evidence="7 8">
    <name type="scientific">Emergencia timonensis</name>
    <dbReference type="NCBI Taxonomy" id="1776384"/>
    <lineage>
        <taxon>Bacteria</taxon>
        <taxon>Bacillati</taxon>
        <taxon>Bacillota</taxon>
        <taxon>Clostridia</taxon>
        <taxon>Peptostreptococcales</taxon>
        <taxon>Anaerovoracaceae</taxon>
        <taxon>Emergencia</taxon>
    </lineage>
</organism>
<reference evidence="7 8" key="1">
    <citation type="submission" date="2018-08" db="EMBL/GenBank/DDBJ databases">
        <title>A genome reference for cultivated species of the human gut microbiota.</title>
        <authorList>
            <person name="Zou Y."/>
            <person name="Xue W."/>
            <person name="Luo G."/>
        </authorList>
    </citation>
    <scope>NUCLEOTIDE SEQUENCE [LARGE SCALE GENOMIC DNA]</scope>
    <source>
        <strain evidence="7 8">AM07-24</strain>
    </source>
</reference>
<feature type="transmembrane region" description="Helical" evidence="6">
    <location>
        <begin position="198"/>
        <end position="222"/>
    </location>
</feature>
<evidence type="ECO:0000313" key="8">
    <source>
        <dbReference type="Proteomes" id="UP000284841"/>
    </source>
</evidence>
<dbReference type="EMBL" id="QRMS01000003">
    <property type="protein sequence ID" value="RHJ87449.1"/>
    <property type="molecule type" value="Genomic_DNA"/>
</dbReference>
<feature type="transmembrane region" description="Helical" evidence="6">
    <location>
        <begin position="160"/>
        <end position="186"/>
    </location>
</feature>
<dbReference type="GO" id="GO:0005886">
    <property type="term" value="C:plasma membrane"/>
    <property type="evidence" value="ECO:0007669"/>
    <property type="project" value="TreeGrafter"/>
</dbReference>
<evidence type="ECO:0000256" key="5">
    <source>
        <dbReference type="ARBA" id="ARBA00023136"/>
    </source>
</evidence>
<keyword evidence="5 6" id="KW-0472">Membrane</keyword>
<dbReference type="Pfam" id="PF00375">
    <property type="entry name" value="SDF"/>
    <property type="match status" value="1"/>
</dbReference>
<dbReference type="InterPro" id="IPR036458">
    <property type="entry name" value="Na:dicarbo_symporter_sf"/>
</dbReference>
<dbReference type="OrthoDB" id="9768885at2"/>
<sequence length="397" mass="42327">MKKLFSNLPFRLLLGIVIGILVGLYAGKDFMQVVVTIKYVLGQIITFSVPLIIIGFIAPSITRLGNNASKILGIAVVIAYLSSIGAAFFSTAAGYGLIPNLSIVSNVEGLKDLPEAVFQLDIPQIMPVMSALVLSVFLGLAVSWTKSINLANLLEEFQRVVLAIVTKIIIPLLPFFIGFSFCALAYEGTITKQLPVFIEVILIVMAGHYLWLALLYGLAGAYSKKSPFEVIRHYGPAYLTAVGTMSSAATLAVALNGARKSKALRKDMVDFGIPLFANIHLCGSVLTEVFFVMTVSKILYGELPTVGTMILFCMLLGIFAIGAPGVPGGTVMASLGLIMGVLNFDETGTALMLAIFALQDSFGTACNITGDGALTLMLTGYVEKHDLKPQKLDGGIL</sequence>
<dbReference type="SUPFAM" id="SSF118215">
    <property type="entry name" value="Proton glutamate symport protein"/>
    <property type="match status" value="1"/>
</dbReference>
<protein>
    <submittedName>
        <fullName evidence="7">Dicarboxylate/amino acid:cation symporter</fullName>
    </submittedName>
</protein>
<dbReference type="GO" id="GO:0015293">
    <property type="term" value="F:symporter activity"/>
    <property type="evidence" value="ECO:0007669"/>
    <property type="project" value="InterPro"/>
</dbReference>
<evidence type="ECO:0000256" key="1">
    <source>
        <dbReference type="ARBA" id="ARBA00004141"/>
    </source>
</evidence>
<keyword evidence="4 6" id="KW-1133">Transmembrane helix</keyword>
<accession>A0A415E1D6</accession>
<proteinExistence type="predicted"/>
<gene>
    <name evidence="7" type="ORF">DW099_12185</name>
</gene>
<name>A0A415E1D6_9FIRM</name>
<feature type="transmembrane region" description="Helical" evidence="6">
    <location>
        <begin position="332"/>
        <end position="358"/>
    </location>
</feature>
<keyword evidence="3 6" id="KW-0812">Transmembrane</keyword>
<feature type="transmembrane region" description="Helical" evidence="6">
    <location>
        <begin position="125"/>
        <end position="148"/>
    </location>
</feature>
<keyword evidence="8" id="KW-1185">Reference proteome</keyword>
<dbReference type="PANTHER" id="PTHR42865">
    <property type="entry name" value="PROTON/GLUTAMATE-ASPARTATE SYMPORTER"/>
    <property type="match status" value="1"/>
</dbReference>
<dbReference type="AlphaFoldDB" id="A0A415E1D6"/>
<evidence type="ECO:0000313" key="7">
    <source>
        <dbReference type="EMBL" id="RHJ87449.1"/>
    </source>
</evidence>
<comment type="caution">
    <text evidence="7">The sequence shown here is derived from an EMBL/GenBank/DDBJ whole genome shotgun (WGS) entry which is preliminary data.</text>
</comment>
<dbReference type="PANTHER" id="PTHR42865:SF10">
    <property type="entry name" value="SODIUM:DICARBOXYLATE SYMPORTER FAMILY PROTEIN"/>
    <property type="match status" value="1"/>
</dbReference>
<dbReference type="GeneID" id="83003396"/>
<dbReference type="STRING" id="1776384.GCA_900086585_01006"/>
<feature type="transmembrane region" description="Helical" evidence="6">
    <location>
        <begin position="234"/>
        <end position="255"/>
    </location>
</feature>
<feature type="transmembrane region" description="Helical" evidence="6">
    <location>
        <begin position="71"/>
        <end position="98"/>
    </location>
</feature>
<comment type="subcellular location">
    <subcellularLocation>
        <location evidence="1">Membrane</location>
        <topology evidence="1">Multi-pass membrane protein</topology>
    </subcellularLocation>
</comment>